<protein>
    <submittedName>
        <fullName evidence="2">Uncharacterized protein</fullName>
    </submittedName>
</protein>
<name>A0A0G4J2Z6_PLABS</name>
<feature type="compositionally biased region" description="Basic and acidic residues" evidence="1">
    <location>
        <begin position="127"/>
        <end position="141"/>
    </location>
</feature>
<feature type="region of interest" description="Disordered" evidence="1">
    <location>
        <begin position="127"/>
        <end position="156"/>
    </location>
</feature>
<sequence>MEKALNEEHSGWKMENYADLAKNYYYVGKRQEAIHVRPCISGDDAHTVASWITNHIPCTNAQCIGSSDRNLSARHGTVQYIAQAHHRLAHSGAAFSRADTGVGIDCVVFELNDYAQLTAPHAREEDRLDGCRTRNRPDVLTDRAPGTLDGRPRHKDEENYHARAAVEAVERVINDPAPAEFLGVVSGRTL</sequence>
<evidence type="ECO:0000313" key="2">
    <source>
        <dbReference type="EMBL" id="CEP01945.1"/>
    </source>
</evidence>
<proteinExistence type="predicted"/>
<accession>A0A0G4J2Z6</accession>
<evidence type="ECO:0000313" key="3">
    <source>
        <dbReference type="Proteomes" id="UP000039324"/>
    </source>
</evidence>
<reference evidence="2 3" key="1">
    <citation type="submission" date="2015-02" db="EMBL/GenBank/DDBJ databases">
        <authorList>
            <person name="Chooi Y.-H."/>
        </authorList>
    </citation>
    <scope>NUCLEOTIDE SEQUENCE [LARGE SCALE GENOMIC DNA]</scope>
    <source>
        <strain evidence="2">E3</strain>
    </source>
</reference>
<gene>
    <name evidence="2" type="ORF">PBRA_002210</name>
</gene>
<dbReference type="AlphaFoldDB" id="A0A0G4J2Z6"/>
<keyword evidence="3" id="KW-1185">Reference proteome</keyword>
<dbReference type="Proteomes" id="UP000039324">
    <property type="component" value="Unassembled WGS sequence"/>
</dbReference>
<evidence type="ECO:0000256" key="1">
    <source>
        <dbReference type="SAM" id="MobiDB-lite"/>
    </source>
</evidence>
<dbReference type="EMBL" id="CDSF01000122">
    <property type="protein sequence ID" value="CEP01945.1"/>
    <property type="molecule type" value="Genomic_DNA"/>
</dbReference>
<organism evidence="2 3">
    <name type="scientific">Plasmodiophora brassicae</name>
    <name type="common">Clubroot disease agent</name>
    <dbReference type="NCBI Taxonomy" id="37360"/>
    <lineage>
        <taxon>Eukaryota</taxon>
        <taxon>Sar</taxon>
        <taxon>Rhizaria</taxon>
        <taxon>Endomyxa</taxon>
        <taxon>Phytomyxea</taxon>
        <taxon>Plasmodiophorida</taxon>
        <taxon>Plasmodiophoridae</taxon>
        <taxon>Plasmodiophora</taxon>
    </lineage>
</organism>